<sequence length="725" mass="79732">MSQPQPQPWARALQQSIKPELVTIDANSTETNSKIPQPPHKLVILADLNANPPESDATDSLHLSPSDLTKLKDEAQDNKPNITSKEADNNATVEVTEGKKSSSKLGKSRSRNSKLDNPLDYGPDNDNDQPNQGPSSYREERVSSLKTGLLHVAKKMPKNAHAHFILGLMYQRLSQPQKAILAYEKAEEILLRCEAEVARPDLLSLVQIHHAQCILLETSGDNSLEKELEGQELEDVLFKLKESMQSDIRQVAVWNTLGLILLKSGRVQSAVSVLSALMAVDPNNYDCLANLGIASLQSGNLELSAKCFQDLILKDQNHPSSLVNYAAVLLSKYGSVVAGAGANAGVGASVDQAEAINVAKECLLAALKLEPKAAHIWANLANAYFMIGDHRSASKCLEKAAKLEPNCMSTRYAVAVHRIKDAERSQDPSEQLSLAGNEMASILREGDSVPIDLPIAWAGLGMVHKAQHEIAAAFDTESNELMEVEERALSSLKQAIAEDPDDGVQWHQLGLHYLCSRQFKAAEKYLKVAASRSRECCYMWSNLGISLQLSEEPSQAEAVYKEALARATPEQAHAIFSNLGNLYRQQKQYDRAKAMFTKALELQPGYAPAFNNLGLVFVAEGRWEEAKYCFNKALEADSLLDAAKSNMIKAESVSRLSAAISSNQVFLIHCALRLKRSCTMVPRIELVEVGPSMDFVVLRCRRFPNESIRKEAMKTSKDKPQKKVS</sequence>
<dbReference type="EMBL" id="RCHU02000012">
    <property type="protein sequence ID" value="KAL3575406.1"/>
    <property type="molecule type" value="Genomic_DNA"/>
</dbReference>
<name>A0ACC4BAX3_POPAL</name>
<keyword evidence="2" id="KW-1185">Reference proteome</keyword>
<comment type="caution">
    <text evidence="1">The sequence shown here is derived from an EMBL/GenBank/DDBJ whole genome shotgun (WGS) entry which is preliminary data.</text>
</comment>
<protein>
    <submittedName>
        <fullName evidence="1">Uncharacterized protein</fullName>
    </submittedName>
</protein>
<organism evidence="1 2">
    <name type="scientific">Populus alba</name>
    <name type="common">White poplar</name>
    <dbReference type="NCBI Taxonomy" id="43335"/>
    <lineage>
        <taxon>Eukaryota</taxon>
        <taxon>Viridiplantae</taxon>
        <taxon>Streptophyta</taxon>
        <taxon>Embryophyta</taxon>
        <taxon>Tracheophyta</taxon>
        <taxon>Spermatophyta</taxon>
        <taxon>Magnoliopsida</taxon>
        <taxon>eudicotyledons</taxon>
        <taxon>Gunneridae</taxon>
        <taxon>Pentapetalae</taxon>
        <taxon>rosids</taxon>
        <taxon>fabids</taxon>
        <taxon>Malpighiales</taxon>
        <taxon>Salicaceae</taxon>
        <taxon>Saliceae</taxon>
        <taxon>Populus</taxon>
    </lineage>
</organism>
<evidence type="ECO:0000313" key="2">
    <source>
        <dbReference type="Proteomes" id="UP000309997"/>
    </source>
</evidence>
<evidence type="ECO:0000313" key="1">
    <source>
        <dbReference type="EMBL" id="KAL3575406.1"/>
    </source>
</evidence>
<gene>
    <name evidence="1" type="ORF">D5086_023507</name>
</gene>
<accession>A0ACC4BAX3</accession>
<proteinExistence type="predicted"/>
<dbReference type="Proteomes" id="UP000309997">
    <property type="component" value="Unassembled WGS sequence"/>
</dbReference>
<reference evidence="1 2" key="1">
    <citation type="journal article" date="2024" name="Plant Biotechnol. J.">
        <title>Genome and CRISPR/Cas9 system of a widespread forest tree (Populus alba) in the world.</title>
        <authorList>
            <person name="Liu Y.J."/>
            <person name="Jiang P.F."/>
            <person name="Han X.M."/>
            <person name="Li X.Y."/>
            <person name="Wang H.M."/>
            <person name="Wang Y.J."/>
            <person name="Wang X.X."/>
            <person name="Zeng Q.Y."/>
        </authorList>
    </citation>
    <scope>NUCLEOTIDE SEQUENCE [LARGE SCALE GENOMIC DNA]</scope>
    <source>
        <strain evidence="2">cv. PAL-ZL1</strain>
    </source>
</reference>